<evidence type="ECO:0000256" key="13">
    <source>
        <dbReference type="SAM" id="Phobius"/>
    </source>
</evidence>
<feature type="compositionally biased region" description="Gly residues" evidence="12">
    <location>
        <begin position="1047"/>
        <end position="1059"/>
    </location>
</feature>
<feature type="domain" description="G-protein coupled receptors family 1 profile" evidence="15">
    <location>
        <begin position="599"/>
        <end position="845"/>
    </location>
</feature>
<evidence type="ECO:0000256" key="6">
    <source>
        <dbReference type="ARBA" id="ARBA00022737"/>
    </source>
</evidence>
<evidence type="ECO:0000256" key="12">
    <source>
        <dbReference type="SAM" id="MobiDB-lite"/>
    </source>
</evidence>
<evidence type="ECO:0000256" key="4">
    <source>
        <dbReference type="ARBA" id="ARBA00022614"/>
    </source>
</evidence>
<dbReference type="InterPro" id="IPR001611">
    <property type="entry name" value="Leu-rich_rpt"/>
</dbReference>
<dbReference type="InterPro" id="IPR032675">
    <property type="entry name" value="LRR_dom_sf"/>
</dbReference>
<evidence type="ECO:0000256" key="3">
    <source>
        <dbReference type="ARBA" id="ARBA00022475"/>
    </source>
</evidence>
<dbReference type="InterPro" id="IPR003591">
    <property type="entry name" value="Leu-rich_rpt_typical-subtyp"/>
</dbReference>
<dbReference type="AlphaFoldDB" id="A0AAV1L246"/>
<feature type="transmembrane region" description="Helical" evidence="13">
    <location>
        <begin position="588"/>
        <end position="609"/>
    </location>
</feature>
<dbReference type="PANTHER" id="PTHR24372:SF82">
    <property type="entry name" value="RICKETS"/>
    <property type="match status" value="1"/>
</dbReference>
<evidence type="ECO:0000313" key="16">
    <source>
        <dbReference type="EMBL" id="CAK1589378.1"/>
    </source>
</evidence>
<sequence length="1115" mass="120410">MALAVALGVVVLLAGGGAGACGPQLPQGCVCADAATRLRCRAAGLTSLPPLHDRLLELDVSGNNITALPPAALQPAASLRDLNLSANRLEAAAGALSGAALVRLWLDACALRHLPDASWPRLQLLSVGDNELEELEGLGGAQALRVLRAPRNRLRHPPAALALLPRLQALNLAGNLISELTNASFPPLPALHTLVLKRNRIAYIDERAFLNTPALRVLRLEDNLLTELPIAVHRLPLLEDLSVARNRVEAVGAGLRACSRLARLDLRANPLSQLHPHALTHLSRLITLEVSEARGLRALPALAGAARLRTLRAERARLNALPPDLCRHAPQLRALDVRSNLLESVPDLHECSELRVLSLSDNLVSEVGGGALRGLRRLHDLQLARNRLRRLPADAFQHTPHLQLLDLEGNQIEHIDMETFVPISKLEDLNVGNNLFPRLPASGLQRLLHLKAHNNPNLRRFHPPELFPRIQTLVLSYAYHCCEFMPLAESAAAGEEDGAESEEGGFSDLVLLPPRRVDLAAWANATDIWPHYLNATGEAASGAASGAWGSELAGELRAARRPRIRCLPLPGPFLPCVDLFDWWTLRCGVWAVFLLALLGNGTVVFVLVFSRSRIDVPRFLVTNLAAADFFMGIYLGFLAVVDAGTLGEFRAHAISWQMSGGCRLAGFLGVLSSELSVYTLAVITLERNYAITHAMHLNKRLSLRHAAIVMAAGWAFSLTAAALPLFGISDYRKFAICLPFETSTPVSLGYVVSLLAINGVAFLVLLGCYLKMYCAIRGSQAWNSNDSRIAKRMALLVFTDFLCWSPIAFFALTAAFGAQLVSLEEAKVFTVFVLPLNSCCNPFLYAILTKQFKKDCALVCKAIEESRVTRGIGRCRHSSNFSNRQTPANTNSLAERSSRGQHGAQCACRRLLPVVAPVTVPETGQRERERQKEQKRERKRERVAGGERLLRWLRTLGRRAPPAPPAPRPAAAAPARAGSVSSSVEFSSSRSDSWRTYGRAPPPPRRAASWLVARKTSQDSNLSSSRNDSSGSNATASTGTWRTTRSGGSGAAAGVGAGAGARPRLTRQPAVSADEPPSSPVALPALPAPRLLHTIPSAAEPDTAQEEADARAAAV</sequence>
<feature type="chain" id="PRO_5043763062" description="G-protein coupled receptors family 1 profile domain-containing protein" evidence="14">
    <location>
        <begin position="20"/>
        <end position="1115"/>
    </location>
</feature>
<dbReference type="PROSITE" id="PS50262">
    <property type="entry name" value="G_PROTEIN_RECEP_F1_2"/>
    <property type="match status" value="1"/>
</dbReference>
<keyword evidence="6" id="KW-0677">Repeat</keyword>
<evidence type="ECO:0000256" key="9">
    <source>
        <dbReference type="ARBA" id="ARBA00023136"/>
    </source>
</evidence>
<dbReference type="PRINTS" id="PR00373">
    <property type="entry name" value="GLYCHORMONER"/>
</dbReference>
<keyword evidence="9 13" id="KW-0472">Membrane</keyword>
<comment type="similarity">
    <text evidence="2">Belongs to the G-protein coupled receptor 1 family.</text>
</comment>
<name>A0AAV1L246_9NEOP</name>
<dbReference type="SMART" id="SM00369">
    <property type="entry name" value="LRR_TYP"/>
    <property type="match status" value="12"/>
</dbReference>
<feature type="region of interest" description="Disordered" evidence="12">
    <location>
        <begin position="879"/>
        <end position="898"/>
    </location>
</feature>
<feature type="compositionally biased region" description="Low complexity" evidence="12">
    <location>
        <begin position="1018"/>
        <end position="1046"/>
    </location>
</feature>
<dbReference type="Gene3D" id="3.80.10.10">
    <property type="entry name" value="Ribonuclease Inhibitor"/>
    <property type="match status" value="3"/>
</dbReference>
<feature type="signal peptide" evidence="14">
    <location>
        <begin position="1"/>
        <end position="19"/>
    </location>
</feature>
<dbReference type="InterPro" id="IPR000276">
    <property type="entry name" value="GPCR_Rhodpsn"/>
</dbReference>
<dbReference type="Gene3D" id="1.20.1070.10">
    <property type="entry name" value="Rhodopsin 7-helix transmembrane proteins"/>
    <property type="match status" value="1"/>
</dbReference>
<keyword evidence="7 13" id="KW-1133">Transmembrane helix</keyword>
<keyword evidence="4" id="KW-0433">Leucine-rich repeat</keyword>
<feature type="transmembrane region" description="Helical" evidence="13">
    <location>
        <begin position="748"/>
        <end position="772"/>
    </location>
</feature>
<feature type="region of interest" description="Disordered" evidence="12">
    <location>
        <begin position="919"/>
        <end position="943"/>
    </location>
</feature>
<evidence type="ECO:0000256" key="11">
    <source>
        <dbReference type="ARBA" id="ARBA00023224"/>
    </source>
</evidence>
<dbReference type="SUPFAM" id="SSF81321">
    <property type="entry name" value="Family A G protein-coupled receptor-like"/>
    <property type="match status" value="1"/>
</dbReference>
<dbReference type="SUPFAM" id="SSF52058">
    <property type="entry name" value="L domain-like"/>
    <property type="match status" value="2"/>
</dbReference>
<feature type="transmembrane region" description="Helical" evidence="13">
    <location>
        <begin position="828"/>
        <end position="848"/>
    </location>
</feature>
<keyword evidence="11" id="KW-0807">Transducer</keyword>
<feature type="region of interest" description="Disordered" evidence="12">
    <location>
        <begin position="956"/>
        <end position="1115"/>
    </location>
</feature>
<keyword evidence="5 13" id="KW-0812">Transmembrane</keyword>
<dbReference type="FunFam" id="1.20.1070.10:FF:000156">
    <property type="entry name" value="Lutropin-choriogonadotropic hormone receptor"/>
    <property type="match status" value="1"/>
</dbReference>
<accession>A0AAV1L246</accession>
<keyword evidence="17" id="KW-1185">Reference proteome</keyword>
<dbReference type="Proteomes" id="UP001314205">
    <property type="component" value="Unassembled WGS sequence"/>
</dbReference>
<keyword evidence="10" id="KW-0675">Receptor</keyword>
<dbReference type="InterPro" id="IPR002131">
    <property type="entry name" value="Gphrmn_rcpt_fam"/>
</dbReference>
<dbReference type="InterPro" id="IPR017452">
    <property type="entry name" value="GPCR_Rhodpsn_7TM"/>
</dbReference>
<feature type="compositionally biased region" description="Polar residues" evidence="12">
    <location>
        <begin position="879"/>
        <end position="895"/>
    </location>
</feature>
<protein>
    <recommendedName>
        <fullName evidence="15">G-protein coupled receptors family 1 profile domain-containing protein</fullName>
    </recommendedName>
</protein>
<keyword evidence="3" id="KW-1003">Cell membrane</keyword>
<reference evidence="16 17" key="1">
    <citation type="submission" date="2023-11" db="EMBL/GenBank/DDBJ databases">
        <authorList>
            <person name="Hedman E."/>
            <person name="Englund M."/>
            <person name="Stromberg M."/>
            <person name="Nyberg Akerstrom W."/>
            <person name="Nylinder S."/>
            <person name="Jareborg N."/>
            <person name="Kallberg Y."/>
            <person name="Kronander E."/>
        </authorList>
    </citation>
    <scope>NUCLEOTIDE SEQUENCE [LARGE SCALE GENOMIC DNA]</scope>
</reference>
<comment type="caution">
    <text evidence="16">The sequence shown here is derived from an EMBL/GenBank/DDBJ whole genome shotgun (WGS) entry which is preliminary data.</text>
</comment>
<dbReference type="CDD" id="cd15136">
    <property type="entry name" value="7tmA_Glyco_hormone_R"/>
    <property type="match status" value="1"/>
</dbReference>
<evidence type="ECO:0000256" key="14">
    <source>
        <dbReference type="SAM" id="SignalP"/>
    </source>
</evidence>
<feature type="compositionally biased region" description="Low complexity" evidence="12">
    <location>
        <begin position="969"/>
        <end position="991"/>
    </location>
</feature>
<dbReference type="PROSITE" id="PS51450">
    <property type="entry name" value="LRR"/>
    <property type="match status" value="3"/>
</dbReference>
<gene>
    <name evidence="16" type="ORF">PARMNEM_LOCUS9888</name>
</gene>
<evidence type="ECO:0000256" key="10">
    <source>
        <dbReference type="ARBA" id="ARBA00023170"/>
    </source>
</evidence>
<dbReference type="PRINTS" id="PR00237">
    <property type="entry name" value="GPCRRHODOPSN"/>
</dbReference>
<keyword evidence="8" id="KW-0297">G-protein coupled receptor</keyword>
<feature type="transmembrane region" description="Helical" evidence="13">
    <location>
        <begin position="621"/>
        <end position="644"/>
    </location>
</feature>
<evidence type="ECO:0000256" key="2">
    <source>
        <dbReference type="ARBA" id="ARBA00010663"/>
    </source>
</evidence>
<evidence type="ECO:0000256" key="8">
    <source>
        <dbReference type="ARBA" id="ARBA00023040"/>
    </source>
</evidence>
<dbReference type="GO" id="GO:0005886">
    <property type="term" value="C:plasma membrane"/>
    <property type="evidence" value="ECO:0007669"/>
    <property type="project" value="UniProtKB-SubCell"/>
</dbReference>
<evidence type="ECO:0000313" key="17">
    <source>
        <dbReference type="Proteomes" id="UP001314205"/>
    </source>
</evidence>
<evidence type="ECO:0000256" key="5">
    <source>
        <dbReference type="ARBA" id="ARBA00022692"/>
    </source>
</evidence>
<feature type="transmembrane region" description="Helical" evidence="13">
    <location>
        <begin position="664"/>
        <end position="685"/>
    </location>
</feature>
<dbReference type="GO" id="GO:0016500">
    <property type="term" value="F:protein-hormone receptor activity"/>
    <property type="evidence" value="ECO:0007669"/>
    <property type="project" value="InterPro"/>
</dbReference>
<evidence type="ECO:0000256" key="1">
    <source>
        <dbReference type="ARBA" id="ARBA00004651"/>
    </source>
</evidence>
<evidence type="ECO:0000256" key="7">
    <source>
        <dbReference type="ARBA" id="ARBA00022989"/>
    </source>
</evidence>
<keyword evidence="14" id="KW-0732">Signal</keyword>
<comment type="subcellular location">
    <subcellularLocation>
        <location evidence="1">Cell membrane</location>
        <topology evidence="1">Multi-pass membrane protein</topology>
    </subcellularLocation>
</comment>
<dbReference type="GO" id="GO:0008528">
    <property type="term" value="F:G protein-coupled peptide receptor activity"/>
    <property type="evidence" value="ECO:0007669"/>
    <property type="project" value="TreeGrafter"/>
</dbReference>
<dbReference type="GO" id="GO:0009755">
    <property type="term" value="P:hormone-mediated signaling pathway"/>
    <property type="evidence" value="ECO:0007669"/>
    <property type="project" value="TreeGrafter"/>
</dbReference>
<evidence type="ECO:0000259" key="15">
    <source>
        <dbReference type="PROSITE" id="PS50262"/>
    </source>
</evidence>
<dbReference type="Pfam" id="PF13855">
    <property type="entry name" value="LRR_8"/>
    <property type="match status" value="2"/>
</dbReference>
<feature type="compositionally biased region" description="Basic and acidic residues" evidence="12">
    <location>
        <begin position="924"/>
        <end position="943"/>
    </location>
</feature>
<dbReference type="GO" id="GO:0007189">
    <property type="term" value="P:adenylate cyclase-activating G protein-coupled receptor signaling pathway"/>
    <property type="evidence" value="ECO:0007669"/>
    <property type="project" value="TreeGrafter"/>
</dbReference>
<feature type="transmembrane region" description="Helical" evidence="13">
    <location>
        <begin position="793"/>
        <end position="816"/>
    </location>
</feature>
<feature type="transmembrane region" description="Helical" evidence="13">
    <location>
        <begin position="706"/>
        <end position="728"/>
    </location>
</feature>
<dbReference type="Pfam" id="PF00001">
    <property type="entry name" value="7tm_1"/>
    <property type="match status" value="1"/>
</dbReference>
<organism evidence="16 17">
    <name type="scientific">Parnassius mnemosyne</name>
    <name type="common">clouded apollo</name>
    <dbReference type="NCBI Taxonomy" id="213953"/>
    <lineage>
        <taxon>Eukaryota</taxon>
        <taxon>Metazoa</taxon>
        <taxon>Ecdysozoa</taxon>
        <taxon>Arthropoda</taxon>
        <taxon>Hexapoda</taxon>
        <taxon>Insecta</taxon>
        <taxon>Pterygota</taxon>
        <taxon>Neoptera</taxon>
        <taxon>Endopterygota</taxon>
        <taxon>Lepidoptera</taxon>
        <taxon>Glossata</taxon>
        <taxon>Ditrysia</taxon>
        <taxon>Papilionoidea</taxon>
        <taxon>Papilionidae</taxon>
        <taxon>Parnassiinae</taxon>
        <taxon>Parnassini</taxon>
        <taxon>Parnassius</taxon>
        <taxon>Driopa</taxon>
    </lineage>
</organism>
<dbReference type="PANTHER" id="PTHR24372">
    <property type="entry name" value="GLYCOPROTEIN HORMONE RECEPTOR"/>
    <property type="match status" value="1"/>
</dbReference>
<dbReference type="SMART" id="SM00364">
    <property type="entry name" value="LRR_BAC"/>
    <property type="match status" value="6"/>
</dbReference>
<proteinExistence type="inferred from homology"/>
<dbReference type="EMBL" id="CAVLGL010000083">
    <property type="protein sequence ID" value="CAK1589378.1"/>
    <property type="molecule type" value="Genomic_DNA"/>
</dbReference>
<feature type="compositionally biased region" description="Low complexity" evidence="12">
    <location>
        <begin position="1080"/>
        <end position="1092"/>
    </location>
</feature>